<dbReference type="Pfam" id="PF00483">
    <property type="entry name" value="NTP_transferase"/>
    <property type="match status" value="1"/>
</dbReference>
<dbReference type="STRING" id="478744.SAMN05444359_12460"/>
<dbReference type="InterPro" id="IPR050486">
    <property type="entry name" value="Mannose-1P_guanyltransferase"/>
</dbReference>
<dbReference type="CDD" id="cd06915">
    <property type="entry name" value="NTP_transferase_WcbM_like"/>
    <property type="match status" value="1"/>
</dbReference>
<dbReference type="FunCoup" id="A0A1H9LK04">
    <property type="interactions" value="94"/>
</dbReference>
<reference evidence="3" key="1">
    <citation type="submission" date="2016-10" db="EMBL/GenBank/DDBJ databases">
        <authorList>
            <person name="Varghese N."/>
            <person name="Submissions S."/>
        </authorList>
    </citation>
    <scope>NUCLEOTIDE SEQUENCE [LARGE SCALE GENOMIC DNA]</scope>
    <source>
        <strain evidence="3">DSM 24740</strain>
    </source>
</reference>
<dbReference type="PANTHER" id="PTHR22572">
    <property type="entry name" value="SUGAR-1-PHOSPHATE GUANYL TRANSFERASE"/>
    <property type="match status" value="1"/>
</dbReference>
<evidence type="ECO:0000259" key="1">
    <source>
        <dbReference type="Pfam" id="PF00483"/>
    </source>
</evidence>
<gene>
    <name evidence="2" type="ORF">SAMN05444359_12460</name>
</gene>
<feature type="domain" description="Nucleotidyl transferase" evidence="1">
    <location>
        <begin position="4"/>
        <end position="227"/>
    </location>
</feature>
<accession>A0A1H9LK04</accession>
<evidence type="ECO:0000313" key="3">
    <source>
        <dbReference type="Proteomes" id="UP000199021"/>
    </source>
</evidence>
<name>A0A1H9LK04_9BACT</name>
<dbReference type="GO" id="GO:0016779">
    <property type="term" value="F:nucleotidyltransferase activity"/>
    <property type="evidence" value="ECO:0007669"/>
    <property type="project" value="UniProtKB-KW"/>
</dbReference>
<dbReference type="SUPFAM" id="SSF53448">
    <property type="entry name" value="Nucleotide-diphospho-sugar transferases"/>
    <property type="match status" value="1"/>
</dbReference>
<dbReference type="Proteomes" id="UP000199021">
    <property type="component" value="Unassembled WGS sequence"/>
</dbReference>
<dbReference type="InParanoid" id="A0A1H9LK04"/>
<dbReference type="EMBL" id="FOFB01000024">
    <property type="protein sequence ID" value="SER11445.1"/>
    <property type="molecule type" value="Genomic_DNA"/>
</dbReference>
<dbReference type="InterPro" id="IPR029044">
    <property type="entry name" value="Nucleotide-diphossugar_trans"/>
</dbReference>
<protein>
    <submittedName>
        <fullName evidence="2">D-glycero-alpha-D-manno-heptose 1-phosphate guanylyltransferase</fullName>
    </submittedName>
</protein>
<sequence length="235" mass="25912">MKEAIILAGGFGTRLRSVVDDKPKALASINGRPFLEYLLDHLIGSGIERFVFSVGYRALQIEEHFGADYQGRPIQYALEESPLGTGGGIANALDFTESDTVLVTNGDSLFLSDIAAQQALHQRSGALATLALHPMKNFQRYGRVEINENGRITAFHEKEPVEEGLINGGVYLLQRDVFKQAGLSGKFSLETDFFTNMVDQFPLHGLIDEGYFLDIGIPEDFARAQVDFATLRIGR</sequence>
<dbReference type="InterPro" id="IPR005835">
    <property type="entry name" value="NTP_transferase_dom"/>
</dbReference>
<keyword evidence="3" id="KW-1185">Reference proteome</keyword>
<dbReference type="RefSeq" id="WP_090171657.1">
    <property type="nucleotide sequence ID" value="NZ_FOFB01000024.1"/>
</dbReference>
<dbReference type="Gene3D" id="3.90.550.10">
    <property type="entry name" value="Spore Coat Polysaccharide Biosynthesis Protein SpsA, Chain A"/>
    <property type="match status" value="1"/>
</dbReference>
<organism evidence="2 3">
    <name type="scientific">Neolewinella agarilytica</name>
    <dbReference type="NCBI Taxonomy" id="478744"/>
    <lineage>
        <taxon>Bacteria</taxon>
        <taxon>Pseudomonadati</taxon>
        <taxon>Bacteroidota</taxon>
        <taxon>Saprospiria</taxon>
        <taxon>Saprospirales</taxon>
        <taxon>Lewinellaceae</taxon>
        <taxon>Neolewinella</taxon>
    </lineage>
</organism>
<keyword evidence="2" id="KW-0808">Transferase</keyword>
<proteinExistence type="predicted"/>
<evidence type="ECO:0000313" key="2">
    <source>
        <dbReference type="EMBL" id="SER11445.1"/>
    </source>
</evidence>
<dbReference type="AlphaFoldDB" id="A0A1H9LK04"/>
<dbReference type="OrthoDB" id="9813880at2"/>
<keyword evidence="2" id="KW-0548">Nucleotidyltransferase</keyword>